<proteinExistence type="predicted"/>
<evidence type="ECO:0000313" key="4">
    <source>
        <dbReference type="Proteomes" id="UP000277928"/>
    </source>
</evidence>
<feature type="compositionally biased region" description="Basic and acidic residues" evidence="1">
    <location>
        <begin position="577"/>
        <end position="597"/>
    </location>
</feature>
<name>A0A3P6U0K2_LITSI</name>
<evidence type="ECO:0000313" key="3">
    <source>
        <dbReference type="EMBL" id="VDK72208.1"/>
    </source>
</evidence>
<evidence type="ECO:0000256" key="2">
    <source>
        <dbReference type="SAM" id="SignalP"/>
    </source>
</evidence>
<organism evidence="3 4">
    <name type="scientific">Litomosoides sigmodontis</name>
    <name type="common">Filarial nematode worm</name>
    <dbReference type="NCBI Taxonomy" id="42156"/>
    <lineage>
        <taxon>Eukaryota</taxon>
        <taxon>Metazoa</taxon>
        <taxon>Ecdysozoa</taxon>
        <taxon>Nematoda</taxon>
        <taxon>Chromadorea</taxon>
        <taxon>Rhabditida</taxon>
        <taxon>Spirurina</taxon>
        <taxon>Spiruromorpha</taxon>
        <taxon>Filarioidea</taxon>
        <taxon>Onchocercidae</taxon>
        <taxon>Litomosoides</taxon>
    </lineage>
</organism>
<feature type="region of interest" description="Disordered" evidence="1">
    <location>
        <begin position="129"/>
        <end position="157"/>
    </location>
</feature>
<dbReference type="AlphaFoldDB" id="A0A3P6U0K2"/>
<keyword evidence="2" id="KW-0732">Signal</keyword>
<keyword evidence="4" id="KW-1185">Reference proteome</keyword>
<sequence>MLPTYCTFIFIGTLIEYIFSAEIGAEPQFSPLTPYQTEDSLPPPVYGLLERRSDIDRAFVNPKLVHRQKQWNNYHSSKRRNDEISELPFEKLSSKNTQGRSWKIPPGAKLVGYNMQLIAGYIPTAYLNNHSQKDDRRSDSPDSKTSPDIYLKHRPGYDMNMTKNYDINEKSNEMDSVPSEVYVLKNGTNEEPRRDESVLHRNFTRRESSFFKKQERTSIDRTAKIAETVNLNDFLWPIVENGPETEKEEDESGSDAITSIDLASNGSTAKLDSQDRLDDESISALQLTVAADNAGMTSSVNNRSALKKLQPTGLQNTNLLMKGYNEERARNSTSSLEMPQLQDGMGKAEQEIPHFKQLQVNYTDAQATVETELSSIKPLPAIMQKTKLDQRNNIDQNRSAIAAIKEISESNERERAMQDIKPQSDIYATTLANSQNSKSNSITLPRTKMLNVQSSEFDDFDDEDEDSDKTDQNYYNPNPENPDEFSDEQKYKTSEKVNSDQDFTNLRGNDENQKSLQNVKSLQSDQNDEIDRWRQQDKLAEMKASSEEASGSKDAYDEMSNDNDNNDDDSDYDDNDDSSKIIQEKEQSHDNSAEKQRLINAPIFPPGQIPGQIPTFEEWLSSLPIQPAFPFGMKNQLSASPIHFAFPRPFNNGNRRGRNKQERRRPAVKAPVYDYDSEDQDKGQFHEQRFTLSKNVPYE</sequence>
<feature type="compositionally biased region" description="Acidic residues" evidence="1">
    <location>
        <begin position="557"/>
        <end position="576"/>
    </location>
</feature>
<gene>
    <name evidence="3" type="ORF">NLS_LOCUS1720</name>
</gene>
<feature type="compositionally biased region" description="Basic and acidic residues" evidence="1">
    <location>
        <begin position="487"/>
        <end position="499"/>
    </location>
</feature>
<dbReference type="Proteomes" id="UP000277928">
    <property type="component" value="Unassembled WGS sequence"/>
</dbReference>
<dbReference type="OMA" id="IPTFEEW"/>
<feature type="signal peptide" evidence="2">
    <location>
        <begin position="1"/>
        <end position="20"/>
    </location>
</feature>
<feature type="compositionally biased region" description="Acidic residues" evidence="1">
    <location>
        <begin position="457"/>
        <end position="468"/>
    </location>
</feature>
<feature type="compositionally biased region" description="Basic and acidic residues" evidence="1">
    <location>
        <begin position="529"/>
        <end position="556"/>
    </location>
</feature>
<dbReference type="OrthoDB" id="5842637at2759"/>
<feature type="compositionally biased region" description="Basic and acidic residues" evidence="1">
    <location>
        <begin position="131"/>
        <end position="142"/>
    </location>
</feature>
<dbReference type="EMBL" id="UYRX01000065">
    <property type="protein sequence ID" value="VDK72208.1"/>
    <property type="molecule type" value="Genomic_DNA"/>
</dbReference>
<feature type="region of interest" description="Disordered" evidence="1">
    <location>
        <begin position="648"/>
        <end position="699"/>
    </location>
</feature>
<feature type="compositionally biased region" description="Basic residues" evidence="1">
    <location>
        <begin position="655"/>
        <end position="667"/>
    </location>
</feature>
<protein>
    <submittedName>
        <fullName evidence="3">Uncharacterized protein</fullName>
    </submittedName>
</protein>
<reference evidence="3 4" key="1">
    <citation type="submission" date="2018-08" db="EMBL/GenBank/DDBJ databases">
        <authorList>
            <person name="Laetsch R D."/>
            <person name="Stevens L."/>
            <person name="Kumar S."/>
            <person name="Blaxter L. M."/>
        </authorList>
    </citation>
    <scope>NUCLEOTIDE SEQUENCE [LARGE SCALE GENOMIC DNA]</scope>
</reference>
<evidence type="ECO:0000256" key="1">
    <source>
        <dbReference type="SAM" id="MobiDB-lite"/>
    </source>
</evidence>
<accession>A0A3P6U0K2</accession>
<feature type="region of interest" description="Disordered" evidence="1">
    <location>
        <begin position="457"/>
        <end position="610"/>
    </location>
</feature>
<feature type="compositionally biased region" description="Polar residues" evidence="1">
    <location>
        <begin position="690"/>
        <end position="699"/>
    </location>
</feature>
<feature type="chain" id="PRO_5018231394" evidence="2">
    <location>
        <begin position="21"/>
        <end position="699"/>
    </location>
</feature>
<feature type="compositionally biased region" description="Basic and acidic residues" evidence="1">
    <location>
        <begin position="680"/>
        <end position="689"/>
    </location>
</feature>
<feature type="compositionally biased region" description="Polar residues" evidence="1">
    <location>
        <begin position="514"/>
        <end position="525"/>
    </location>
</feature>